<keyword evidence="6" id="KW-0066">ATP synthesis</keyword>
<keyword evidence="5" id="KW-0472">Membrane</keyword>
<dbReference type="AlphaFoldDB" id="A0A317JM24"/>
<name>A0A317JM24_9BACT</name>
<evidence type="ECO:0000256" key="3">
    <source>
        <dbReference type="ARBA" id="ARBA00022781"/>
    </source>
</evidence>
<evidence type="ECO:0000313" key="7">
    <source>
        <dbReference type="EMBL" id="PWU22658.1"/>
    </source>
</evidence>
<keyword evidence="2" id="KW-0813">Transport</keyword>
<dbReference type="GO" id="GO:0016020">
    <property type="term" value="C:membrane"/>
    <property type="evidence" value="ECO:0007669"/>
    <property type="project" value="UniProtKB-SubCell"/>
</dbReference>
<dbReference type="SUPFAM" id="SSF160527">
    <property type="entry name" value="V-type ATPase subunit E-like"/>
    <property type="match status" value="1"/>
</dbReference>
<protein>
    <submittedName>
        <fullName evidence="7">Uncharacterized protein</fullName>
    </submittedName>
</protein>
<gene>
    <name evidence="7" type="ORF">C5B42_05460</name>
</gene>
<evidence type="ECO:0000256" key="1">
    <source>
        <dbReference type="ARBA" id="ARBA00004370"/>
    </source>
</evidence>
<reference evidence="7 8" key="1">
    <citation type="submission" date="2018-02" db="EMBL/GenBank/DDBJ databases">
        <title>Genomic Reconstructions from Amazon Rainforest and Pasture Soil Reveal Novel Insights into the Physiology of Candidate Phyla in Tropical Sites.</title>
        <authorList>
            <person name="Kroeger M.E."/>
            <person name="Delmont T."/>
            <person name="Eren A.M."/>
            <person name="Guo J."/>
            <person name="Meyer K.M."/>
            <person name="Khan K."/>
            <person name="Rodrigues J.L.M."/>
            <person name="Bohannan B.J.M."/>
            <person name="Tringe S."/>
            <person name="Borges C.D."/>
            <person name="Tiedje J."/>
            <person name="Tsai S.M."/>
            <person name="Nusslein K."/>
        </authorList>
    </citation>
    <scope>NUCLEOTIDE SEQUENCE [LARGE SCALE GENOMIC DNA]</scope>
    <source>
        <strain evidence="7">Amazon FNV 2010 28 9</strain>
    </source>
</reference>
<evidence type="ECO:0000256" key="2">
    <source>
        <dbReference type="ARBA" id="ARBA00022448"/>
    </source>
</evidence>
<evidence type="ECO:0000313" key="8">
    <source>
        <dbReference type="Proteomes" id="UP000246104"/>
    </source>
</evidence>
<dbReference type="EMBL" id="PSRQ01000059">
    <property type="protein sequence ID" value="PWU22658.1"/>
    <property type="molecule type" value="Genomic_DNA"/>
</dbReference>
<organism evidence="7 8">
    <name type="scientific">Candidatus Cerribacteria bacterium 'Amazon FNV 2010 28 9'</name>
    <dbReference type="NCBI Taxonomy" id="2081795"/>
    <lineage>
        <taxon>Bacteria</taxon>
        <taxon>Candidatus Cerribacteria</taxon>
    </lineage>
</organism>
<dbReference type="InterPro" id="IPR000711">
    <property type="entry name" value="ATPase_OSCP/dsu"/>
</dbReference>
<comment type="caution">
    <text evidence="7">The sequence shown here is derived from an EMBL/GenBank/DDBJ whole genome shotgun (WGS) entry which is preliminary data.</text>
</comment>
<dbReference type="GO" id="GO:0046933">
    <property type="term" value="F:proton-transporting ATP synthase activity, rotational mechanism"/>
    <property type="evidence" value="ECO:0007669"/>
    <property type="project" value="InterPro"/>
</dbReference>
<dbReference type="PANTHER" id="PTHR11910">
    <property type="entry name" value="ATP SYNTHASE DELTA CHAIN"/>
    <property type="match status" value="1"/>
</dbReference>
<evidence type="ECO:0000256" key="4">
    <source>
        <dbReference type="ARBA" id="ARBA00023065"/>
    </source>
</evidence>
<comment type="subcellular location">
    <subcellularLocation>
        <location evidence="1">Membrane</location>
    </subcellularLocation>
</comment>
<proteinExistence type="predicted"/>
<keyword evidence="3" id="KW-0375">Hydrogen ion transport</keyword>
<evidence type="ECO:0000256" key="6">
    <source>
        <dbReference type="ARBA" id="ARBA00023310"/>
    </source>
</evidence>
<dbReference type="Proteomes" id="UP000246104">
    <property type="component" value="Unassembled WGS sequence"/>
</dbReference>
<dbReference type="PRINTS" id="PR00125">
    <property type="entry name" value="ATPASEDELTA"/>
</dbReference>
<keyword evidence="4" id="KW-0406">Ion transport</keyword>
<evidence type="ECO:0000256" key="5">
    <source>
        <dbReference type="ARBA" id="ARBA00023136"/>
    </source>
</evidence>
<dbReference type="Pfam" id="PF00213">
    <property type="entry name" value="OSCP"/>
    <property type="match status" value="1"/>
</dbReference>
<sequence length="71" mass="7878">MQKVIIESAIKLDSKQLEAIEAILKKRVSGKFSFENTVNPEILGGIRVTIGSKRIDLSLKGKLEQVKKQLA</sequence>
<accession>A0A317JM24</accession>